<keyword evidence="9" id="KW-1185">Reference proteome</keyword>
<reference evidence="9" key="1">
    <citation type="submission" date="2016-10" db="EMBL/GenBank/DDBJ databases">
        <authorList>
            <person name="Varghese N."/>
            <person name="Submissions S."/>
        </authorList>
    </citation>
    <scope>NUCLEOTIDE SEQUENCE [LARGE SCALE GENOMIC DNA]</scope>
    <source>
        <strain evidence="9">IBRC-M 10655</strain>
    </source>
</reference>
<keyword evidence="5" id="KW-0804">Transcription</keyword>
<dbReference type="GO" id="GO:0016987">
    <property type="term" value="F:sigma factor activity"/>
    <property type="evidence" value="ECO:0007669"/>
    <property type="project" value="UniProtKB-KW"/>
</dbReference>
<dbReference type="CDD" id="cd06171">
    <property type="entry name" value="Sigma70_r4"/>
    <property type="match status" value="1"/>
</dbReference>
<dbReference type="PANTHER" id="PTHR43133">
    <property type="entry name" value="RNA POLYMERASE ECF-TYPE SIGMA FACTO"/>
    <property type="match status" value="1"/>
</dbReference>
<name>A0A1H0QWH7_9PSEU</name>
<dbReference type="InterPro" id="IPR013324">
    <property type="entry name" value="RNA_pol_sigma_r3/r4-like"/>
</dbReference>
<evidence type="ECO:0000256" key="5">
    <source>
        <dbReference type="ARBA" id="ARBA00023163"/>
    </source>
</evidence>
<feature type="domain" description="RNA polymerase sigma-70 region 2" evidence="6">
    <location>
        <begin position="15"/>
        <end position="77"/>
    </location>
</feature>
<dbReference type="PANTHER" id="PTHR43133:SF50">
    <property type="entry name" value="ECF RNA POLYMERASE SIGMA FACTOR SIGM"/>
    <property type="match status" value="1"/>
</dbReference>
<dbReference type="SUPFAM" id="SSF88659">
    <property type="entry name" value="Sigma3 and sigma4 domains of RNA polymerase sigma factors"/>
    <property type="match status" value="1"/>
</dbReference>
<evidence type="ECO:0000256" key="2">
    <source>
        <dbReference type="ARBA" id="ARBA00023015"/>
    </source>
</evidence>
<evidence type="ECO:0000256" key="1">
    <source>
        <dbReference type="ARBA" id="ARBA00010641"/>
    </source>
</evidence>
<dbReference type="STRING" id="504798.SAMN05421871_104179"/>
<comment type="similarity">
    <text evidence="1">Belongs to the sigma-70 factor family. ECF subfamily.</text>
</comment>
<dbReference type="InterPro" id="IPR036388">
    <property type="entry name" value="WH-like_DNA-bd_sf"/>
</dbReference>
<gene>
    <name evidence="8" type="ORF">SAMN05192558_107180</name>
</gene>
<dbReference type="InterPro" id="IPR039425">
    <property type="entry name" value="RNA_pol_sigma-70-like"/>
</dbReference>
<evidence type="ECO:0000259" key="7">
    <source>
        <dbReference type="Pfam" id="PF08281"/>
    </source>
</evidence>
<evidence type="ECO:0000259" key="6">
    <source>
        <dbReference type="Pfam" id="PF04542"/>
    </source>
</evidence>
<feature type="domain" description="RNA polymerase sigma factor 70 region 4 type 2" evidence="7">
    <location>
        <begin position="101"/>
        <end position="153"/>
    </location>
</feature>
<dbReference type="Gene3D" id="1.10.1740.10">
    <property type="match status" value="1"/>
</dbReference>
<evidence type="ECO:0000256" key="4">
    <source>
        <dbReference type="ARBA" id="ARBA00023125"/>
    </source>
</evidence>
<dbReference type="GO" id="GO:0006352">
    <property type="term" value="P:DNA-templated transcription initiation"/>
    <property type="evidence" value="ECO:0007669"/>
    <property type="project" value="InterPro"/>
</dbReference>
<dbReference type="Pfam" id="PF04542">
    <property type="entry name" value="Sigma70_r2"/>
    <property type="match status" value="1"/>
</dbReference>
<dbReference type="InterPro" id="IPR014325">
    <property type="entry name" value="RNA_pol_sigma-E_actinobac"/>
</dbReference>
<dbReference type="SUPFAM" id="SSF88946">
    <property type="entry name" value="Sigma2 domain of RNA polymerase sigma factors"/>
    <property type="match status" value="1"/>
</dbReference>
<evidence type="ECO:0000256" key="3">
    <source>
        <dbReference type="ARBA" id="ARBA00023082"/>
    </source>
</evidence>
<keyword evidence="3" id="KW-0731">Sigma factor</keyword>
<dbReference type="InterPro" id="IPR013249">
    <property type="entry name" value="RNA_pol_sigma70_r4_t2"/>
</dbReference>
<dbReference type="Gene3D" id="1.10.10.10">
    <property type="entry name" value="Winged helix-like DNA-binding domain superfamily/Winged helix DNA-binding domain"/>
    <property type="match status" value="1"/>
</dbReference>
<keyword evidence="2" id="KW-0805">Transcription regulation</keyword>
<organism evidence="8 9">
    <name type="scientific">Actinokineospora alba</name>
    <dbReference type="NCBI Taxonomy" id="504798"/>
    <lineage>
        <taxon>Bacteria</taxon>
        <taxon>Bacillati</taxon>
        <taxon>Actinomycetota</taxon>
        <taxon>Actinomycetes</taxon>
        <taxon>Pseudonocardiales</taxon>
        <taxon>Pseudonocardiaceae</taxon>
        <taxon>Actinokineospora</taxon>
    </lineage>
</organism>
<evidence type="ECO:0000313" key="8">
    <source>
        <dbReference type="EMBL" id="SDP21661.1"/>
    </source>
</evidence>
<dbReference type="GO" id="GO:0003677">
    <property type="term" value="F:DNA binding"/>
    <property type="evidence" value="ECO:0007669"/>
    <property type="project" value="UniProtKB-KW"/>
</dbReference>
<sequence>MGGEEKFHEFVATRRAALLRTACLLSGDWASAEDLVQTTLTKTYLAWERIKDHDAADAYVRKIMVNTATSWWRRRWRGEQPTEVLPEIVQPDFAECSALSQDLWAEVRKLPARQRAVVVLRFHDDLSEAATAAALGVTVGTVKSQTSRAISALRDRVQPAATEGSVTR</sequence>
<dbReference type="InterPro" id="IPR013325">
    <property type="entry name" value="RNA_pol_sigma_r2"/>
</dbReference>
<dbReference type="AlphaFoldDB" id="A0A1H0QWH7"/>
<accession>A0A1H0QWH7</accession>
<dbReference type="NCBIfam" id="TIGR02983">
    <property type="entry name" value="SigE-fam_strep"/>
    <property type="match status" value="1"/>
</dbReference>
<dbReference type="Proteomes" id="UP000199651">
    <property type="component" value="Unassembled WGS sequence"/>
</dbReference>
<protein>
    <submittedName>
        <fullName evidence="8">RNA polymerase sigma-70 factor, sigma-E family</fullName>
    </submittedName>
</protein>
<dbReference type="Pfam" id="PF08281">
    <property type="entry name" value="Sigma70_r4_2"/>
    <property type="match status" value="1"/>
</dbReference>
<dbReference type="EMBL" id="FNJB01000007">
    <property type="protein sequence ID" value="SDP21661.1"/>
    <property type="molecule type" value="Genomic_DNA"/>
</dbReference>
<evidence type="ECO:0000313" key="9">
    <source>
        <dbReference type="Proteomes" id="UP000199651"/>
    </source>
</evidence>
<proteinExistence type="inferred from homology"/>
<dbReference type="InterPro" id="IPR014284">
    <property type="entry name" value="RNA_pol_sigma-70_dom"/>
</dbReference>
<dbReference type="InterPro" id="IPR007627">
    <property type="entry name" value="RNA_pol_sigma70_r2"/>
</dbReference>
<dbReference type="RefSeq" id="WP_166658155.1">
    <property type="nucleotide sequence ID" value="NZ_FNDV01000004.1"/>
</dbReference>
<dbReference type="NCBIfam" id="TIGR02937">
    <property type="entry name" value="sigma70-ECF"/>
    <property type="match status" value="1"/>
</dbReference>
<keyword evidence="4" id="KW-0238">DNA-binding</keyword>